<dbReference type="RefSeq" id="WP_143173382.1">
    <property type="nucleotide sequence ID" value="NZ_FQZK01000009.1"/>
</dbReference>
<feature type="region of interest" description="Disordered" evidence="1">
    <location>
        <begin position="1"/>
        <end position="70"/>
    </location>
</feature>
<keyword evidence="3" id="KW-1185">Reference proteome</keyword>
<protein>
    <submittedName>
        <fullName evidence="2">Uncharacterized protein</fullName>
    </submittedName>
</protein>
<dbReference type="Proteomes" id="UP000184452">
    <property type="component" value="Unassembled WGS sequence"/>
</dbReference>
<reference evidence="2 3" key="1">
    <citation type="submission" date="2016-11" db="EMBL/GenBank/DDBJ databases">
        <authorList>
            <person name="Jaros S."/>
            <person name="Januszkiewicz K."/>
            <person name="Wedrychowicz H."/>
        </authorList>
    </citation>
    <scope>NUCLEOTIDE SEQUENCE [LARGE SCALE GENOMIC DNA]</scope>
    <source>
        <strain evidence="2 3">CGMCC 4.5723</strain>
    </source>
</reference>
<accession>A0A1M6M071</accession>
<dbReference type="AlphaFoldDB" id="A0A1M6M071"/>
<evidence type="ECO:0000256" key="1">
    <source>
        <dbReference type="SAM" id="MobiDB-lite"/>
    </source>
</evidence>
<proteinExistence type="predicted"/>
<sequence length="91" mass="9128">MASETSPSNRAHPVDASGAGGACTAPAHTLPPPVINGDNNRVTYNFAGRDLESAVPDPSPPRGGAAPRRGWGSLLGALPVLGALFKGSPDD</sequence>
<gene>
    <name evidence="2" type="ORF">SAMN05421803_109130</name>
</gene>
<evidence type="ECO:0000313" key="2">
    <source>
        <dbReference type="EMBL" id="SHJ76882.1"/>
    </source>
</evidence>
<evidence type="ECO:0000313" key="3">
    <source>
        <dbReference type="Proteomes" id="UP000184452"/>
    </source>
</evidence>
<dbReference type="EMBL" id="FQZK01000009">
    <property type="protein sequence ID" value="SHJ76882.1"/>
    <property type="molecule type" value="Genomic_DNA"/>
</dbReference>
<organism evidence="2 3">
    <name type="scientific">Nocardiopsis flavescens</name>
    <dbReference type="NCBI Taxonomy" id="758803"/>
    <lineage>
        <taxon>Bacteria</taxon>
        <taxon>Bacillati</taxon>
        <taxon>Actinomycetota</taxon>
        <taxon>Actinomycetes</taxon>
        <taxon>Streptosporangiales</taxon>
        <taxon>Nocardiopsidaceae</taxon>
        <taxon>Nocardiopsis</taxon>
    </lineage>
</organism>
<name>A0A1M6M071_9ACTN</name>